<proteinExistence type="predicted"/>
<evidence type="ECO:0000259" key="2">
    <source>
        <dbReference type="PROSITE" id="PS51186"/>
    </source>
</evidence>
<accession>A0A538SKQ9</accession>
<sequence length="166" mass="18217">MWMRLARGEFSSGKGEGNRRALRSIVRSGAEPGLLAYVDGEPAGWCAVAPRESYTRLARSRTLKPVDDRPAWSAACFYIAPPHRRRGLTVRLLREAVRFAAARGAKIVEGYPVDPSGKTADAHAWHGLASAFRRAGFSEVARRSPTRPIMRRFTGRGGARRAGASR</sequence>
<evidence type="ECO:0000313" key="3">
    <source>
        <dbReference type="EMBL" id="TMQ51963.1"/>
    </source>
</evidence>
<dbReference type="PROSITE" id="PS51186">
    <property type="entry name" value="GNAT"/>
    <property type="match status" value="1"/>
</dbReference>
<dbReference type="InterPro" id="IPR016181">
    <property type="entry name" value="Acyl_CoA_acyltransferase"/>
</dbReference>
<reference evidence="3 4" key="1">
    <citation type="journal article" date="2019" name="Nat. Microbiol.">
        <title>Mediterranean grassland soil C-N compound turnover is dependent on rainfall and depth, and is mediated by genomically divergent microorganisms.</title>
        <authorList>
            <person name="Diamond S."/>
            <person name="Andeer P.F."/>
            <person name="Li Z."/>
            <person name="Crits-Christoph A."/>
            <person name="Burstein D."/>
            <person name="Anantharaman K."/>
            <person name="Lane K.R."/>
            <person name="Thomas B.C."/>
            <person name="Pan C."/>
            <person name="Northen T.R."/>
            <person name="Banfield J.F."/>
        </authorList>
    </citation>
    <scope>NUCLEOTIDE SEQUENCE [LARGE SCALE GENOMIC DNA]</scope>
    <source>
        <strain evidence="3">WS_3</strain>
    </source>
</reference>
<dbReference type="Proteomes" id="UP000320184">
    <property type="component" value="Unassembled WGS sequence"/>
</dbReference>
<keyword evidence="3" id="KW-0808">Transferase</keyword>
<dbReference type="SUPFAM" id="SSF55729">
    <property type="entry name" value="Acyl-CoA N-acyltransferases (Nat)"/>
    <property type="match status" value="1"/>
</dbReference>
<organism evidence="3 4">
    <name type="scientific">Eiseniibacteriota bacterium</name>
    <dbReference type="NCBI Taxonomy" id="2212470"/>
    <lineage>
        <taxon>Bacteria</taxon>
        <taxon>Candidatus Eiseniibacteriota</taxon>
    </lineage>
</organism>
<dbReference type="EMBL" id="VBOT01000050">
    <property type="protein sequence ID" value="TMQ51963.1"/>
    <property type="molecule type" value="Genomic_DNA"/>
</dbReference>
<protein>
    <submittedName>
        <fullName evidence="3">GNAT family N-acetyltransferase</fullName>
    </submittedName>
</protein>
<feature type="region of interest" description="Disordered" evidence="1">
    <location>
        <begin position="146"/>
        <end position="166"/>
    </location>
</feature>
<name>A0A538SKQ9_UNCEI</name>
<dbReference type="Pfam" id="PF00583">
    <property type="entry name" value="Acetyltransf_1"/>
    <property type="match status" value="1"/>
</dbReference>
<feature type="domain" description="N-acetyltransferase" evidence="2">
    <location>
        <begin position="1"/>
        <end position="155"/>
    </location>
</feature>
<evidence type="ECO:0000256" key="1">
    <source>
        <dbReference type="SAM" id="MobiDB-lite"/>
    </source>
</evidence>
<dbReference type="InterPro" id="IPR000182">
    <property type="entry name" value="GNAT_dom"/>
</dbReference>
<evidence type="ECO:0000313" key="4">
    <source>
        <dbReference type="Proteomes" id="UP000320184"/>
    </source>
</evidence>
<dbReference type="GO" id="GO:0016747">
    <property type="term" value="F:acyltransferase activity, transferring groups other than amino-acyl groups"/>
    <property type="evidence" value="ECO:0007669"/>
    <property type="project" value="InterPro"/>
</dbReference>
<dbReference type="AlphaFoldDB" id="A0A538SKQ9"/>
<dbReference type="CDD" id="cd04301">
    <property type="entry name" value="NAT_SF"/>
    <property type="match status" value="1"/>
</dbReference>
<dbReference type="Gene3D" id="3.40.630.30">
    <property type="match status" value="1"/>
</dbReference>
<gene>
    <name evidence="3" type="ORF">E6K73_04295</name>
</gene>
<comment type="caution">
    <text evidence="3">The sequence shown here is derived from an EMBL/GenBank/DDBJ whole genome shotgun (WGS) entry which is preliminary data.</text>
</comment>